<dbReference type="Pfam" id="PF00107">
    <property type="entry name" value="ADH_zinc_N"/>
    <property type="match status" value="1"/>
</dbReference>
<dbReference type="InterPro" id="IPR050700">
    <property type="entry name" value="YIM1/Zinc_Alcohol_DH_Fams"/>
</dbReference>
<feature type="domain" description="Enoyl reductase (ER)" evidence="1">
    <location>
        <begin position="27"/>
        <end position="329"/>
    </location>
</feature>
<proteinExistence type="predicted"/>
<protein>
    <recommendedName>
        <fullName evidence="1">Enoyl reductase (ER) domain-containing protein</fullName>
    </recommendedName>
</protein>
<dbReference type="Proteomes" id="UP000823941">
    <property type="component" value="Chromosome 29"/>
</dbReference>
<dbReference type="SMART" id="SM00829">
    <property type="entry name" value="PKS_ER"/>
    <property type="match status" value="1"/>
</dbReference>
<keyword evidence="3" id="KW-1185">Reference proteome</keyword>
<reference evidence="2 3" key="1">
    <citation type="submission" date="2021-06" db="EMBL/GenBank/DDBJ databases">
        <title>A haploid diamondback moth (Plutella xylostella L.) genome assembly resolves 31 chromosomes and identifies a diamide resistance mutation.</title>
        <authorList>
            <person name="Ward C.M."/>
            <person name="Perry K.D."/>
            <person name="Baker G."/>
            <person name="Powis K."/>
            <person name="Heckel D.G."/>
            <person name="Baxter S.W."/>
        </authorList>
    </citation>
    <scope>NUCLEOTIDE SEQUENCE [LARGE SCALE GENOMIC DNA]</scope>
    <source>
        <strain evidence="2 3">LV</strain>
        <tissue evidence="2">Single pupa</tissue>
    </source>
</reference>
<evidence type="ECO:0000313" key="2">
    <source>
        <dbReference type="EMBL" id="KAG7296328.1"/>
    </source>
</evidence>
<dbReference type="InterPro" id="IPR011032">
    <property type="entry name" value="GroES-like_sf"/>
</dbReference>
<dbReference type="InterPro" id="IPR013149">
    <property type="entry name" value="ADH-like_C"/>
</dbReference>
<evidence type="ECO:0000259" key="1">
    <source>
        <dbReference type="SMART" id="SM00829"/>
    </source>
</evidence>
<dbReference type="PANTHER" id="PTHR11695">
    <property type="entry name" value="ALCOHOL DEHYDROGENASE RELATED"/>
    <property type="match status" value="1"/>
</dbReference>
<gene>
    <name evidence="2" type="ORF">JYU34_021466</name>
</gene>
<comment type="caution">
    <text evidence="2">The sequence shown here is derived from an EMBL/GenBank/DDBJ whole genome shotgun (WGS) entry which is preliminary data.</text>
</comment>
<dbReference type="Gene3D" id="3.90.180.10">
    <property type="entry name" value="Medium-chain alcohol dehydrogenases, catalytic domain"/>
    <property type="match status" value="1"/>
</dbReference>
<evidence type="ECO:0000313" key="3">
    <source>
        <dbReference type="Proteomes" id="UP000823941"/>
    </source>
</evidence>
<dbReference type="EMBL" id="JAHIBW010000029">
    <property type="protein sequence ID" value="KAG7296328.1"/>
    <property type="molecule type" value="Genomic_DNA"/>
</dbReference>
<dbReference type="InterPro" id="IPR013154">
    <property type="entry name" value="ADH-like_N"/>
</dbReference>
<dbReference type="SUPFAM" id="SSF51735">
    <property type="entry name" value="NAD(P)-binding Rossmann-fold domains"/>
    <property type="match status" value="1"/>
</dbReference>
<name>A0ABQ7PU60_PLUXY</name>
<dbReference type="PANTHER" id="PTHR11695:SF294">
    <property type="entry name" value="RETICULON-4-INTERACTING PROTEIN 1, MITOCHONDRIAL"/>
    <property type="match status" value="1"/>
</dbReference>
<dbReference type="InterPro" id="IPR020843">
    <property type="entry name" value="ER"/>
</dbReference>
<dbReference type="Gene3D" id="3.40.50.720">
    <property type="entry name" value="NAD(P)-binding Rossmann-like Domain"/>
    <property type="match status" value="1"/>
</dbReference>
<sequence length="337" mass="34910">MAMSAHRVKQAAVTAGRMLAWRVHAYGGVDELRLEPARKPALRAPSDVLVQVHSSSLNPLDTAMIEGYGRTALGAWRKLEGLPEDALPLTVGRDFTGEVVRAGPDAKYRPGDQVWGVVPPHRTGAHAEFVVVDHGLLGPLPSTMSDITSGGGGALYCGLTALSALRTGGVEAAGGAGARVLLLGLGGVGQAALQLLRHAGAQVTVGCSSECREVARALGASAVLDRNAEDYSRLLEDHGPYDVTFDCAGLGNTILPSLVSLSRRVVSLSSPVLRETDARGLCLGAAAAAAKLVEDNVTVLGRTGLAGAPRAPPVRWAFFTPSADGILLLGKLAEKKK</sequence>
<organism evidence="2 3">
    <name type="scientific">Plutella xylostella</name>
    <name type="common">Diamondback moth</name>
    <name type="synonym">Plutella maculipennis</name>
    <dbReference type="NCBI Taxonomy" id="51655"/>
    <lineage>
        <taxon>Eukaryota</taxon>
        <taxon>Metazoa</taxon>
        <taxon>Ecdysozoa</taxon>
        <taxon>Arthropoda</taxon>
        <taxon>Hexapoda</taxon>
        <taxon>Insecta</taxon>
        <taxon>Pterygota</taxon>
        <taxon>Neoptera</taxon>
        <taxon>Endopterygota</taxon>
        <taxon>Lepidoptera</taxon>
        <taxon>Glossata</taxon>
        <taxon>Ditrysia</taxon>
        <taxon>Yponomeutoidea</taxon>
        <taxon>Plutellidae</taxon>
        <taxon>Plutella</taxon>
    </lineage>
</organism>
<feature type="non-terminal residue" evidence="2">
    <location>
        <position position="337"/>
    </location>
</feature>
<dbReference type="SUPFAM" id="SSF50129">
    <property type="entry name" value="GroES-like"/>
    <property type="match status" value="1"/>
</dbReference>
<dbReference type="InterPro" id="IPR036291">
    <property type="entry name" value="NAD(P)-bd_dom_sf"/>
</dbReference>
<accession>A0ABQ7PU60</accession>
<dbReference type="Pfam" id="PF08240">
    <property type="entry name" value="ADH_N"/>
    <property type="match status" value="1"/>
</dbReference>